<feature type="transmembrane region" description="Helical" evidence="1">
    <location>
        <begin position="121"/>
        <end position="144"/>
    </location>
</feature>
<keyword evidence="1" id="KW-0472">Membrane</keyword>
<evidence type="ECO:0000313" key="3">
    <source>
        <dbReference type="Proteomes" id="UP000030647"/>
    </source>
</evidence>
<name>U4TW89_9LACO</name>
<protein>
    <submittedName>
        <fullName evidence="2">Uncharacterized protein</fullName>
    </submittedName>
</protein>
<sequence length="189" mass="19605">MILQSGNDVDQWSPEQIAEALANPKKNVDIHADYTAEAQRRVALIRKVGTHFALLGHHLELTATDDALKRAYGLTDADLSLLKEIVGNYNAGSDQFNDEAQTRAYIKGGNLYLSFMEVEGIVGSVAVLGPAAIAAALSAAMSVVPGAGTIVGAVVGFFGAGAIASALMNAAAHKKGIRIGISGIAAVKY</sequence>
<keyword evidence="3" id="KW-1185">Reference proteome</keyword>
<keyword evidence="1" id="KW-1133">Transmembrane helix</keyword>
<gene>
    <name evidence="2" type="ORF">L248_2338</name>
</gene>
<organism evidence="2 3">
    <name type="scientific">Schleiferilactobacillus shenzhenensis LY-73</name>
    <dbReference type="NCBI Taxonomy" id="1231336"/>
    <lineage>
        <taxon>Bacteria</taxon>
        <taxon>Bacillati</taxon>
        <taxon>Bacillota</taxon>
        <taxon>Bacilli</taxon>
        <taxon>Lactobacillales</taxon>
        <taxon>Lactobacillaceae</taxon>
        <taxon>Schleiferilactobacillus</taxon>
    </lineage>
</organism>
<dbReference type="eggNOG" id="ENOG5033GZN">
    <property type="taxonomic scope" value="Bacteria"/>
</dbReference>
<accession>U4TW89</accession>
<proteinExistence type="predicted"/>
<evidence type="ECO:0000313" key="2">
    <source>
        <dbReference type="EMBL" id="ERL65652.1"/>
    </source>
</evidence>
<evidence type="ECO:0000256" key="1">
    <source>
        <dbReference type="SAM" id="Phobius"/>
    </source>
</evidence>
<feature type="transmembrane region" description="Helical" evidence="1">
    <location>
        <begin position="150"/>
        <end position="172"/>
    </location>
</feature>
<dbReference type="HOGENOM" id="CLU_1432897_0_0_9"/>
<keyword evidence="1" id="KW-0812">Transmembrane</keyword>
<reference evidence="3" key="1">
    <citation type="journal article" date="2013" name="Genome Announc.">
        <title>Whole-Genome Sequencing of Lactobacillus shenzhenensis Strain LY-73T.</title>
        <authorList>
            <person name="Lin Z."/>
            <person name="Liu Z."/>
            <person name="Yang R."/>
            <person name="Zou Y."/>
            <person name="Wan D."/>
            <person name="Chen J."/>
            <person name="Guo M."/>
            <person name="Zhao J."/>
            <person name="Fang C."/>
            <person name="Yang R."/>
            <person name="Liu F."/>
        </authorList>
    </citation>
    <scope>NUCLEOTIDE SEQUENCE [LARGE SCALE GENOMIC DNA]</scope>
    <source>
        <strain evidence="3">LY-73</strain>
    </source>
</reference>
<dbReference type="AlphaFoldDB" id="U4TW89"/>
<dbReference type="EMBL" id="KI271585">
    <property type="protein sequence ID" value="ERL65652.1"/>
    <property type="molecule type" value="Genomic_DNA"/>
</dbReference>
<dbReference type="Proteomes" id="UP000030647">
    <property type="component" value="Unassembled WGS sequence"/>
</dbReference>